<keyword evidence="2" id="KW-1185">Reference proteome</keyword>
<gene>
    <name evidence="1" type="ORF">ETSY2_23645</name>
</gene>
<reference evidence="1 2" key="1">
    <citation type="journal article" date="2014" name="Nature">
        <title>An environmental bacterial taxon with a large and distinct metabolic repertoire.</title>
        <authorList>
            <person name="Wilson M.C."/>
            <person name="Mori T."/>
            <person name="Ruckert C."/>
            <person name="Uria A.R."/>
            <person name="Helf M.J."/>
            <person name="Takada K."/>
            <person name="Gernert C."/>
            <person name="Steffens U.A."/>
            <person name="Heycke N."/>
            <person name="Schmitt S."/>
            <person name="Rinke C."/>
            <person name="Helfrich E.J."/>
            <person name="Brachmann A.O."/>
            <person name="Gurgui C."/>
            <person name="Wakimoto T."/>
            <person name="Kracht M."/>
            <person name="Crusemann M."/>
            <person name="Hentschel U."/>
            <person name="Abe I."/>
            <person name="Matsunaga S."/>
            <person name="Kalinowski J."/>
            <person name="Takeyama H."/>
            <person name="Piel J."/>
        </authorList>
    </citation>
    <scope>NUCLEOTIDE SEQUENCE [LARGE SCALE GENOMIC DNA]</scope>
    <source>
        <strain evidence="2">TSY2</strain>
    </source>
</reference>
<dbReference type="Proteomes" id="UP000019140">
    <property type="component" value="Unassembled WGS sequence"/>
</dbReference>
<dbReference type="AlphaFoldDB" id="W4M576"/>
<organism evidence="1 2">
    <name type="scientific">Candidatus Entotheonella gemina</name>
    <dbReference type="NCBI Taxonomy" id="1429439"/>
    <lineage>
        <taxon>Bacteria</taxon>
        <taxon>Pseudomonadati</taxon>
        <taxon>Nitrospinota/Tectimicrobiota group</taxon>
        <taxon>Candidatus Tectimicrobiota</taxon>
        <taxon>Candidatus Entotheonellia</taxon>
        <taxon>Candidatus Entotheonellales</taxon>
        <taxon>Candidatus Entotheonellaceae</taxon>
        <taxon>Candidatus Entotheonella</taxon>
    </lineage>
</organism>
<sequence>MLRGAFIGIKAYQLGNAGPPSELGWLHEALTCLWGWFTSVKAMAAEVGDISSVLSFMVTVTIPIMTFRLVQRLRREIEEERKKAREKSLQNALDLLYRTFREVQRKHIGTPDTDDKRLQIKDDIWNLTDETGDVRRQVDPHEIKDSLLAVIKGLGQLEKVDNDHICEAFDNEMIDIMSHLSTARDKAAERPESYRWWRRRV</sequence>
<evidence type="ECO:0000313" key="2">
    <source>
        <dbReference type="Proteomes" id="UP000019140"/>
    </source>
</evidence>
<name>W4M576_9BACT</name>
<evidence type="ECO:0000313" key="1">
    <source>
        <dbReference type="EMBL" id="ETX05323.1"/>
    </source>
</evidence>
<dbReference type="EMBL" id="AZHX01000980">
    <property type="protein sequence ID" value="ETX05323.1"/>
    <property type="molecule type" value="Genomic_DNA"/>
</dbReference>
<proteinExistence type="predicted"/>
<comment type="caution">
    <text evidence="1">The sequence shown here is derived from an EMBL/GenBank/DDBJ whole genome shotgun (WGS) entry which is preliminary data.</text>
</comment>
<protein>
    <submittedName>
        <fullName evidence="1">Uncharacterized protein</fullName>
    </submittedName>
</protein>
<accession>W4M576</accession>
<dbReference type="HOGENOM" id="CLU_1358382_0_0_7"/>